<accession>A0ABR2NAP5</accession>
<proteinExistence type="predicted"/>
<organism evidence="1 2">
    <name type="scientific">Hibiscus sabdariffa</name>
    <name type="common">roselle</name>
    <dbReference type="NCBI Taxonomy" id="183260"/>
    <lineage>
        <taxon>Eukaryota</taxon>
        <taxon>Viridiplantae</taxon>
        <taxon>Streptophyta</taxon>
        <taxon>Embryophyta</taxon>
        <taxon>Tracheophyta</taxon>
        <taxon>Spermatophyta</taxon>
        <taxon>Magnoliopsida</taxon>
        <taxon>eudicotyledons</taxon>
        <taxon>Gunneridae</taxon>
        <taxon>Pentapetalae</taxon>
        <taxon>rosids</taxon>
        <taxon>malvids</taxon>
        <taxon>Malvales</taxon>
        <taxon>Malvaceae</taxon>
        <taxon>Malvoideae</taxon>
        <taxon>Hibiscus</taxon>
    </lineage>
</organism>
<reference evidence="1 2" key="1">
    <citation type="journal article" date="2024" name="G3 (Bethesda)">
        <title>Genome assembly of Hibiscus sabdariffa L. provides insights into metabolisms of medicinal natural products.</title>
        <authorList>
            <person name="Kim T."/>
        </authorList>
    </citation>
    <scope>NUCLEOTIDE SEQUENCE [LARGE SCALE GENOMIC DNA]</scope>
    <source>
        <strain evidence="1">TK-2024</strain>
        <tissue evidence="1">Old leaves</tissue>
    </source>
</reference>
<protein>
    <submittedName>
        <fullName evidence="1">Uncharacterized protein</fullName>
    </submittedName>
</protein>
<keyword evidence="2" id="KW-1185">Reference proteome</keyword>
<dbReference type="EMBL" id="JBBPBN010000190">
    <property type="protein sequence ID" value="KAK8973224.1"/>
    <property type="molecule type" value="Genomic_DNA"/>
</dbReference>
<evidence type="ECO:0000313" key="2">
    <source>
        <dbReference type="Proteomes" id="UP001396334"/>
    </source>
</evidence>
<sequence>MDIVVICQKHWEIQVSNVKLDLISLASEDENTLSISNASDLSQGKYGGIQMLDPVVAMSELHYKLRSNSLANSALDGDAAHVASLWHALRRELQKMIQKLPNEILSVLLKLSNAVGKLEILAAKKSLLAWKKRKNLTLGEIILLSQSSRDGQNACTIAMLDNLNISLPSETITAVLHGILLRLSYNSRLITFILIVD</sequence>
<comment type="caution">
    <text evidence="1">The sequence shown here is derived from an EMBL/GenBank/DDBJ whole genome shotgun (WGS) entry which is preliminary data.</text>
</comment>
<dbReference type="Proteomes" id="UP001396334">
    <property type="component" value="Unassembled WGS sequence"/>
</dbReference>
<evidence type="ECO:0000313" key="1">
    <source>
        <dbReference type="EMBL" id="KAK8973224.1"/>
    </source>
</evidence>
<name>A0ABR2NAP5_9ROSI</name>
<gene>
    <name evidence="1" type="ORF">V6N11_019879</name>
</gene>